<feature type="transmembrane region" description="Helical" evidence="5">
    <location>
        <begin position="230"/>
        <end position="255"/>
    </location>
</feature>
<feature type="transmembrane region" description="Helical" evidence="5">
    <location>
        <begin position="192"/>
        <end position="209"/>
    </location>
</feature>
<dbReference type="InterPro" id="IPR000537">
    <property type="entry name" value="UbiA_prenyltransferase"/>
</dbReference>
<dbReference type="GO" id="GO:0016020">
    <property type="term" value="C:membrane"/>
    <property type="evidence" value="ECO:0007669"/>
    <property type="project" value="UniProtKB-SubCell"/>
</dbReference>
<dbReference type="EMBL" id="CP036278">
    <property type="protein sequence ID" value="QDU55099.1"/>
    <property type="molecule type" value="Genomic_DNA"/>
</dbReference>
<dbReference type="RefSeq" id="WP_145245998.1">
    <property type="nucleotide sequence ID" value="NZ_CP036278.1"/>
</dbReference>
<feature type="transmembrane region" description="Helical" evidence="5">
    <location>
        <begin position="24"/>
        <end position="47"/>
    </location>
</feature>
<evidence type="ECO:0000256" key="3">
    <source>
        <dbReference type="ARBA" id="ARBA00022989"/>
    </source>
</evidence>
<dbReference type="KEGG" id="amuc:Pan181_12850"/>
<feature type="transmembrane region" description="Helical" evidence="5">
    <location>
        <begin position="129"/>
        <end position="147"/>
    </location>
</feature>
<feature type="transmembrane region" description="Helical" evidence="5">
    <location>
        <begin position="105"/>
        <end position="123"/>
    </location>
</feature>
<keyword evidence="3 5" id="KW-1133">Transmembrane helix</keyword>
<comment type="subcellular location">
    <subcellularLocation>
        <location evidence="1">Membrane</location>
        <topology evidence="1">Multi-pass membrane protein</topology>
    </subcellularLocation>
</comment>
<dbReference type="OrthoDB" id="6456825at2"/>
<feature type="transmembrane region" description="Helical" evidence="5">
    <location>
        <begin position="261"/>
        <end position="281"/>
    </location>
</feature>
<protein>
    <submittedName>
        <fullName evidence="6">Prenyltransferase</fullName>
    </submittedName>
</protein>
<dbReference type="AlphaFoldDB" id="A0A518AK45"/>
<sequence>MSDRELTAETPFWRRLLAYADERFPLVGHGVLIVSYYSSNSLLAQVLTSRDESLHYNRSSLMGAIVLFCFFFHLRVFDEHKDYADDCQYHPERVLQRGLVTLRQLTLLGIAAIGIELVLAGLWQPLGKPAALVAVSVALGYSLLMLKEFFCSRWLGERFIWYAVSHMLIMPLLAMIPFSFSTGEYLWNAPPWFWWYAFVGFFVTFNWEISRKIRAPEAEIEGVDTYSSLFGPRVAATTVLVIRVIDTGMVAAVGYHLQLSMWFYLALIVMFLATLTSYVAFIRQMTAKAAKHLERVAGLYIIAFDLALAIELIRKFGVTFTW</sequence>
<organism evidence="6 7">
    <name type="scientific">Aeoliella mucimassa</name>
    <dbReference type="NCBI Taxonomy" id="2527972"/>
    <lineage>
        <taxon>Bacteria</taxon>
        <taxon>Pseudomonadati</taxon>
        <taxon>Planctomycetota</taxon>
        <taxon>Planctomycetia</taxon>
        <taxon>Pirellulales</taxon>
        <taxon>Lacipirellulaceae</taxon>
        <taxon>Aeoliella</taxon>
    </lineage>
</organism>
<evidence type="ECO:0000256" key="5">
    <source>
        <dbReference type="SAM" id="Phobius"/>
    </source>
</evidence>
<dbReference type="Pfam" id="PF01040">
    <property type="entry name" value="UbiA"/>
    <property type="match status" value="1"/>
</dbReference>
<evidence type="ECO:0000256" key="2">
    <source>
        <dbReference type="ARBA" id="ARBA00022692"/>
    </source>
</evidence>
<evidence type="ECO:0000313" key="7">
    <source>
        <dbReference type="Proteomes" id="UP000315750"/>
    </source>
</evidence>
<evidence type="ECO:0000313" key="6">
    <source>
        <dbReference type="EMBL" id="QDU55099.1"/>
    </source>
</evidence>
<reference evidence="6 7" key="1">
    <citation type="submission" date="2019-02" db="EMBL/GenBank/DDBJ databases">
        <title>Deep-cultivation of Planctomycetes and their phenomic and genomic characterization uncovers novel biology.</title>
        <authorList>
            <person name="Wiegand S."/>
            <person name="Jogler M."/>
            <person name="Boedeker C."/>
            <person name="Pinto D."/>
            <person name="Vollmers J."/>
            <person name="Rivas-Marin E."/>
            <person name="Kohn T."/>
            <person name="Peeters S.H."/>
            <person name="Heuer A."/>
            <person name="Rast P."/>
            <person name="Oberbeckmann S."/>
            <person name="Bunk B."/>
            <person name="Jeske O."/>
            <person name="Meyerdierks A."/>
            <person name="Storesund J.E."/>
            <person name="Kallscheuer N."/>
            <person name="Luecker S."/>
            <person name="Lage O.M."/>
            <person name="Pohl T."/>
            <person name="Merkel B.J."/>
            <person name="Hornburger P."/>
            <person name="Mueller R.-W."/>
            <person name="Bruemmer F."/>
            <person name="Labrenz M."/>
            <person name="Spormann A.M."/>
            <person name="Op den Camp H."/>
            <person name="Overmann J."/>
            <person name="Amann R."/>
            <person name="Jetten M.S.M."/>
            <person name="Mascher T."/>
            <person name="Medema M.H."/>
            <person name="Devos D.P."/>
            <person name="Kaster A.-K."/>
            <person name="Ovreas L."/>
            <person name="Rohde M."/>
            <person name="Galperin M.Y."/>
            <person name="Jogler C."/>
        </authorList>
    </citation>
    <scope>NUCLEOTIDE SEQUENCE [LARGE SCALE GENOMIC DNA]</scope>
    <source>
        <strain evidence="6 7">Pan181</strain>
    </source>
</reference>
<keyword evidence="2 5" id="KW-0812">Transmembrane</keyword>
<feature type="transmembrane region" description="Helical" evidence="5">
    <location>
        <begin position="59"/>
        <end position="77"/>
    </location>
</feature>
<evidence type="ECO:0000256" key="4">
    <source>
        <dbReference type="ARBA" id="ARBA00023136"/>
    </source>
</evidence>
<keyword evidence="4 5" id="KW-0472">Membrane</keyword>
<proteinExistence type="predicted"/>
<feature type="transmembrane region" description="Helical" evidence="5">
    <location>
        <begin position="293"/>
        <end position="313"/>
    </location>
</feature>
<dbReference type="GO" id="GO:0016765">
    <property type="term" value="F:transferase activity, transferring alkyl or aryl (other than methyl) groups"/>
    <property type="evidence" value="ECO:0007669"/>
    <property type="project" value="InterPro"/>
</dbReference>
<keyword evidence="6" id="KW-0808">Transferase</keyword>
<name>A0A518AK45_9BACT</name>
<accession>A0A518AK45</accession>
<keyword evidence="7" id="KW-1185">Reference proteome</keyword>
<gene>
    <name evidence="6" type="ORF">Pan181_12850</name>
</gene>
<evidence type="ECO:0000256" key="1">
    <source>
        <dbReference type="ARBA" id="ARBA00004141"/>
    </source>
</evidence>
<feature type="transmembrane region" description="Helical" evidence="5">
    <location>
        <begin position="159"/>
        <end position="180"/>
    </location>
</feature>
<dbReference type="Proteomes" id="UP000315750">
    <property type="component" value="Chromosome"/>
</dbReference>